<feature type="transmembrane region" description="Helical" evidence="2">
    <location>
        <begin position="36"/>
        <end position="55"/>
    </location>
</feature>
<organism evidence="3 4">
    <name type="scientific">Shouchella clausii</name>
    <name type="common">Alkalihalobacillus clausii</name>
    <dbReference type="NCBI Taxonomy" id="79880"/>
    <lineage>
        <taxon>Bacteria</taxon>
        <taxon>Bacillati</taxon>
        <taxon>Bacillota</taxon>
        <taxon>Bacilli</taxon>
        <taxon>Bacillales</taxon>
        <taxon>Bacillaceae</taxon>
        <taxon>Shouchella</taxon>
    </lineage>
</organism>
<sequence>MLSWILIMAFTCVNLNVFTWASRLKERPKSWLYAQGARYLFGLVLSFLFIYVWLIDVSVTGLLNTFGFVVAINLIVSGLVHFVPQSSKKSGSKVKKLKKPSFSVGKESGIGVLLLLGLLAMNYVYPLTVTKELAQLGEFEVSEEQIESVTEDGVRSVPYTYARYKSEIVFGNIDNYSFYELGETSIQKINDELFWVSPIEYSSIWRWLRADHAPGYVMVSAENPNAEAQLVDDYEMKYVPSAFFGENLDRHVRKAYGDIILLGYSFEPDDDGNPYYAYSYAYYKHYRTAPKADGVILVDAVTGEMEQYRLGEQPEFVDNAIDYSIALDYANWFGTYSNGLINALFAKEGVHQPTSDEEMIGVLGADGDMYWMIDHMRPNQDSNAMVGFTMVNAQTGEATYYTGNSGMTNARGALDAVNRSYQREQWEGTQPVLYSVYDNYTWVVPVVDQSGLMREIAMVHADSSSVARGASREEAFHNYRQMLATDLADDDYIPTDLYEQETVSGKVYRVSDTFNSRFLQVLLEGESRVLEFDVTTSANAVFIEPGDEIEALVVDTEENVLQVIEFTNATVDDEFGEVEEFELDETQTGGEPENQNSTEQETDSEAETE</sequence>
<keyword evidence="2" id="KW-0472">Membrane</keyword>
<keyword evidence="2" id="KW-0812">Transmembrane</keyword>
<feature type="transmembrane region" description="Helical" evidence="2">
    <location>
        <begin position="61"/>
        <end position="83"/>
    </location>
</feature>
<evidence type="ECO:0000313" key="4">
    <source>
        <dbReference type="Proteomes" id="UP000216207"/>
    </source>
</evidence>
<evidence type="ECO:0000256" key="2">
    <source>
        <dbReference type="SAM" id="Phobius"/>
    </source>
</evidence>
<comment type="caution">
    <text evidence="3">The sequence shown here is derived from an EMBL/GenBank/DDBJ whole genome shotgun (WGS) entry which is preliminary data.</text>
</comment>
<feature type="compositionally biased region" description="Acidic residues" evidence="1">
    <location>
        <begin position="600"/>
        <end position="609"/>
    </location>
</feature>
<proteinExistence type="predicted"/>
<keyword evidence="2" id="KW-1133">Transmembrane helix</keyword>
<dbReference type="Proteomes" id="UP000216207">
    <property type="component" value="Unassembled WGS sequence"/>
</dbReference>
<evidence type="ECO:0000256" key="1">
    <source>
        <dbReference type="SAM" id="MobiDB-lite"/>
    </source>
</evidence>
<gene>
    <name evidence="3" type="ORF">CHH72_18265</name>
</gene>
<reference evidence="3 4" key="1">
    <citation type="submission" date="2017-07" db="EMBL/GenBank/DDBJ databases">
        <title>Isolation and whole genome analysis of endospore-forming bacteria from heroin.</title>
        <authorList>
            <person name="Kalinowski J."/>
            <person name="Ahrens B."/>
            <person name="Al-Dilaimi A."/>
            <person name="Winkler A."/>
            <person name="Wibberg D."/>
            <person name="Schleenbecker U."/>
            <person name="Ruckert C."/>
            <person name="Wolfel R."/>
            <person name="Grass G."/>
        </authorList>
    </citation>
    <scope>NUCLEOTIDE SEQUENCE [LARGE SCALE GENOMIC DNA]</scope>
    <source>
        <strain evidence="3 4">7539</strain>
    </source>
</reference>
<feature type="compositionally biased region" description="Polar residues" evidence="1">
    <location>
        <begin position="586"/>
        <end position="599"/>
    </location>
</feature>
<dbReference type="RefSeq" id="WP_095327173.1">
    <property type="nucleotide sequence ID" value="NZ_BOQS01000016.1"/>
</dbReference>
<evidence type="ECO:0000313" key="3">
    <source>
        <dbReference type="EMBL" id="PAE87403.1"/>
    </source>
</evidence>
<evidence type="ECO:0008006" key="5">
    <source>
        <dbReference type="Google" id="ProtNLM"/>
    </source>
</evidence>
<feature type="region of interest" description="Disordered" evidence="1">
    <location>
        <begin position="581"/>
        <end position="609"/>
    </location>
</feature>
<accession>A0A268NV67</accession>
<feature type="transmembrane region" description="Helical" evidence="2">
    <location>
        <begin position="104"/>
        <end position="125"/>
    </location>
</feature>
<feature type="transmembrane region" description="Helical" evidence="2">
    <location>
        <begin position="6"/>
        <end position="24"/>
    </location>
</feature>
<dbReference type="AlphaFoldDB" id="A0A268NV67"/>
<name>A0A268NV67_SHOCL</name>
<dbReference type="EMBL" id="NPCC01000034">
    <property type="protein sequence ID" value="PAE87403.1"/>
    <property type="molecule type" value="Genomic_DNA"/>
</dbReference>
<protein>
    <recommendedName>
        <fullName evidence="5">CvpA family protein</fullName>
    </recommendedName>
</protein>